<organism evidence="2 3">
    <name type="scientific">Alosa alosa</name>
    <name type="common">allis shad</name>
    <dbReference type="NCBI Taxonomy" id="278164"/>
    <lineage>
        <taxon>Eukaryota</taxon>
        <taxon>Metazoa</taxon>
        <taxon>Chordata</taxon>
        <taxon>Craniata</taxon>
        <taxon>Vertebrata</taxon>
        <taxon>Euteleostomi</taxon>
        <taxon>Actinopterygii</taxon>
        <taxon>Neopterygii</taxon>
        <taxon>Teleostei</taxon>
        <taxon>Clupei</taxon>
        <taxon>Clupeiformes</taxon>
        <taxon>Clupeoidei</taxon>
        <taxon>Clupeidae</taxon>
        <taxon>Alosa</taxon>
    </lineage>
</organism>
<protein>
    <submittedName>
        <fullName evidence="2">Uncharacterized protein</fullName>
    </submittedName>
</protein>
<gene>
    <name evidence="2" type="ORF">AALO_G00120210</name>
</gene>
<feature type="compositionally biased region" description="Polar residues" evidence="1">
    <location>
        <begin position="69"/>
        <end position="81"/>
    </location>
</feature>
<dbReference type="EMBL" id="JADWDJ010000009">
    <property type="protein sequence ID" value="KAG5275430.1"/>
    <property type="molecule type" value="Genomic_DNA"/>
</dbReference>
<proteinExistence type="predicted"/>
<sequence>MRAIPHRSSPLPSCSPCLPRCGAVRGLGAPVMAALYIAAVRWTDGRQNELGNGSPESKICTENTRHHQTSQQPSGVSQQRPKSQERMLLEKGYCSSALTPEYVSRLCFFSFYNHPLWLHS</sequence>
<reference evidence="2" key="1">
    <citation type="submission" date="2020-10" db="EMBL/GenBank/DDBJ databases">
        <title>Chromosome-scale genome assembly of the Allis shad, Alosa alosa.</title>
        <authorList>
            <person name="Margot Z."/>
            <person name="Christophe K."/>
            <person name="Cabau C."/>
            <person name="Louis A."/>
            <person name="Berthelot C."/>
            <person name="Parey E."/>
            <person name="Roest Crollius H."/>
            <person name="Montfort J."/>
            <person name="Robinson-Rechavi M."/>
            <person name="Bucao C."/>
            <person name="Bouchez O."/>
            <person name="Gislard M."/>
            <person name="Lluch J."/>
            <person name="Milhes M."/>
            <person name="Lampietro C."/>
            <person name="Lopez Roques C."/>
            <person name="Donnadieu C."/>
            <person name="Braasch I."/>
            <person name="Desvignes T."/>
            <person name="Postlethwait J."/>
            <person name="Bobe J."/>
            <person name="Guiguen Y."/>
        </authorList>
    </citation>
    <scope>NUCLEOTIDE SEQUENCE</scope>
    <source>
        <strain evidence="2">M-15738</strain>
        <tissue evidence="2">Blood</tissue>
    </source>
</reference>
<feature type="region of interest" description="Disordered" evidence="1">
    <location>
        <begin position="47"/>
        <end position="84"/>
    </location>
</feature>
<accession>A0AAV6GKI2</accession>
<evidence type="ECO:0000256" key="1">
    <source>
        <dbReference type="SAM" id="MobiDB-lite"/>
    </source>
</evidence>
<name>A0AAV6GKI2_9TELE</name>
<keyword evidence="3" id="KW-1185">Reference proteome</keyword>
<dbReference type="Proteomes" id="UP000823561">
    <property type="component" value="Chromosome 9"/>
</dbReference>
<evidence type="ECO:0000313" key="3">
    <source>
        <dbReference type="Proteomes" id="UP000823561"/>
    </source>
</evidence>
<evidence type="ECO:0000313" key="2">
    <source>
        <dbReference type="EMBL" id="KAG5275430.1"/>
    </source>
</evidence>
<dbReference type="AlphaFoldDB" id="A0AAV6GKI2"/>
<comment type="caution">
    <text evidence="2">The sequence shown here is derived from an EMBL/GenBank/DDBJ whole genome shotgun (WGS) entry which is preliminary data.</text>
</comment>